<keyword evidence="3" id="KW-1185">Reference proteome</keyword>
<dbReference type="AlphaFoldDB" id="A0A9P0J5A9"/>
<protein>
    <submittedName>
        <fullName evidence="2">Uncharacterized protein</fullName>
    </submittedName>
</protein>
<dbReference type="EMBL" id="OU895879">
    <property type="protein sequence ID" value="CAH1729301.1"/>
    <property type="molecule type" value="Genomic_DNA"/>
</dbReference>
<evidence type="ECO:0000313" key="2">
    <source>
        <dbReference type="EMBL" id="CAH1729301.1"/>
    </source>
</evidence>
<keyword evidence="1" id="KW-0732">Signal</keyword>
<organism evidence="2 3">
    <name type="scientific">Chironomus riparius</name>
    <dbReference type="NCBI Taxonomy" id="315576"/>
    <lineage>
        <taxon>Eukaryota</taxon>
        <taxon>Metazoa</taxon>
        <taxon>Ecdysozoa</taxon>
        <taxon>Arthropoda</taxon>
        <taxon>Hexapoda</taxon>
        <taxon>Insecta</taxon>
        <taxon>Pterygota</taxon>
        <taxon>Neoptera</taxon>
        <taxon>Endopterygota</taxon>
        <taxon>Diptera</taxon>
        <taxon>Nematocera</taxon>
        <taxon>Chironomoidea</taxon>
        <taxon>Chironomidae</taxon>
        <taxon>Chironominae</taxon>
        <taxon>Chironomus</taxon>
    </lineage>
</organism>
<feature type="chain" id="PRO_5040432799" evidence="1">
    <location>
        <begin position="24"/>
        <end position="108"/>
    </location>
</feature>
<name>A0A9P0J5A9_9DIPT</name>
<dbReference type="Proteomes" id="UP001153620">
    <property type="component" value="Chromosome 3"/>
</dbReference>
<sequence length="108" mass="12151">MDQKRTVLVGILVICILLPCAFTKPQINSNIPTCGSRTSCKWLYYGTDTLGKRYTKQIIVNNKCTCLPSQSCVYDEENISLDLMVYRCRDDPTPPISKPEKPSNQSST</sequence>
<proteinExistence type="predicted"/>
<evidence type="ECO:0000256" key="1">
    <source>
        <dbReference type="SAM" id="SignalP"/>
    </source>
</evidence>
<feature type="signal peptide" evidence="1">
    <location>
        <begin position="1"/>
        <end position="23"/>
    </location>
</feature>
<gene>
    <name evidence="2" type="ORF">CHIRRI_LOCUS11418</name>
</gene>
<evidence type="ECO:0000313" key="3">
    <source>
        <dbReference type="Proteomes" id="UP001153620"/>
    </source>
</evidence>
<reference evidence="2" key="1">
    <citation type="submission" date="2022-01" db="EMBL/GenBank/DDBJ databases">
        <authorList>
            <person name="King R."/>
        </authorList>
    </citation>
    <scope>NUCLEOTIDE SEQUENCE</scope>
</reference>
<accession>A0A9P0J5A9</accession>
<reference evidence="2" key="2">
    <citation type="submission" date="2022-10" db="EMBL/GenBank/DDBJ databases">
        <authorList>
            <consortium name="ENA_rothamsted_submissions"/>
            <consortium name="culmorum"/>
            <person name="King R."/>
        </authorList>
    </citation>
    <scope>NUCLEOTIDE SEQUENCE</scope>
</reference>